<evidence type="ECO:0000313" key="3">
    <source>
        <dbReference type="Proteomes" id="UP000076226"/>
    </source>
</evidence>
<proteinExistence type="predicted"/>
<feature type="domain" description="CRISPR system ring nuclease SSO1393-like" evidence="1">
    <location>
        <begin position="69"/>
        <end position="200"/>
    </location>
</feature>
<keyword evidence="3" id="KW-1185">Reference proteome</keyword>
<organism evidence="2 3">
    <name type="scientific">Geobacillus subterraneus</name>
    <dbReference type="NCBI Taxonomy" id="129338"/>
    <lineage>
        <taxon>Bacteria</taxon>
        <taxon>Bacillati</taxon>
        <taxon>Bacillota</taxon>
        <taxon>Bacilli</taxon>
        <taxon>Bacillales</taxon>
        <taxon>Anoxybacillaceae</taxon>
        <taxon>Geobacillus</taxon>
    </lineage>
</organism>
<dbReference type="InterPro" id="IPR013442">
    <property type="entry name" value="SSO1393-like"/>
</dbReference>
<reference evidence="2 3" key="1">
    <citation type="submission" date="2016-02" db="EMBL/GenBank/DDBJ databases">
        <title>Complete genome sequence of Geobacillus subterraneus KCTC 3922T.</title>
        <authorList>
            <person name="Lee D.-W."/>
            <person name="Lee Y.-J."/>
            <person name="Lee S.-J."/>
            <person name="Park G.-S."/>
            <person name="Lee S.-J."/>
            <person name="Shin J.-H."/>
        </authorList>
    </citation>
    <scope>NUCLEOTIDE SEQUENCE [LARGE SCALE GENOMIC DNA]</scope>
    <source>
        <strain evidence="2 3">KCTC 3922</strain>
    </source>
</reference>
<dbReference type="Proteomes" id="UP000076226">
    <property type="component" value="Chromosome"/>
</dbReference>
<dbReference type="NCBIfam" id="TIGR02619">
    <property type="entry name" value="putative CRISPR-associated protein, APE2256 family"/>
    <property type="match status" value="1"/>
</dbReference>
<accession>A0ABN4NJ14</accession>
<sequence>MYQHIVLTCGVSLLTGARNVFSVNRDETLGEIRSWIHDRDVDEQKQSKIDRWLRHARQFAHEAAQQPNRVCAEYSMIYELHRQGKLGERPTIVLIVTDTVGGRVVEAMLVHLLERDFKANVRVVYVEVDVNHRRRLQETLGEYMSKVANALMHGEPSTTCFAPIGGYKVMTSLGYIVGAFLNYPTAYMHEDGQVLHEIPPVPIHIDEQFVRRYFELLRKCQMDLVAMNELSYQEKQCIEQYPSLFYRDAEFVCLSAFGQFLLEHEKYKHLFETSYFVSRQVADMLRHNRHQSLFVYQQMQELVKKLKYREGDASVLYHEKSFETIDPRKAKYHLYKGASNGQTAFRLAYRYVEEEDRLYANYLWLDHDRYEREAVRGKGIYEDDSSFSDVTAQLVGTGGS</sequence>
<dbReference type="RefSeq" id="WP_063166867.1">
    <property type="nucleotide sequence ID" value="NZ_CP014342.1"/>
</dbReference>
<dbReference type="Gene3D" id="3.40.50.10770">
    <property type="entry name" value="Hypothetical protein VC1899 like domain (Restriction endonuclease-like)"/>
    <property type="match status" value="1"/>
</dbReference>
<name>A0ABN4NJ14_9BACL</name>
<dbReference type="EMBL" id="CP014342">
    <property type="protein sequence ID" value="AMX84697.1"/>
    <property type="molecule type" value="Genomic_DNA"/>
</dbReference>
<evidence type="ECO:0000313" key="2">
    <source>
        <dbReference type="EMBL" id="AMX84697.1"/>
    </source>
</evidence>
<evidence type="ECO:0000259" key="1">
    <source>
        <dbReference type="Pfam" id="PF09651"/>
    </source>
</evidence>
<protein>
    <submittedName>
        <fullName evidence="2">CRISPR-associated protein</fullName>
    </submittedName>
</protein>
<dbReference type="Pfam" id="PF09651">
    <property type="entry name" value="Cas_APE2256"/>
    <property type="match status" value="1"/>
</dbReference>
<gene>
    <name evidence="2" type="ORF">GS3922_14140</name>
</gene>